<dbReference type="AlphaFoldDB" id="A0AA94JMG7"/>
<accession>A0AA94JMG7</accession>
<evidence type="ECO:0000313" key="1">
    <source>
        <dbReference type="EMBL" id="RVU87220.1"/>
    </source>
</evidence>
<name>A0AA94JMG7_9FLAO</name>
<protein>
    <submittedName>
        <fullName evidence="1">Uncharacterized protein</fullName>
    </submittedName>
</protein>
<dbReference type="EMBL" id="RWGX01000005">
    <property type="protein sequence ID" value="RVU87220.1"/>
    <property type="molecule type" value="Genomic_DNA"/>
</dbReference>
<gene>
    <name evidence="1" type="ORF">EJB19_12850</name>
</gene>
<comment type="caution">
    <text evidence="1">The sequence shown here is derived from an EMBL/GenBank/DDBJ whole genome shotgun (WGS) entry which is preliminary data.</text>
</comment>
<reference evidence="1" key="1">
    <citation type="submission" date="2018-12" db="EMBL/GenBank/DDBJ databases">
        <title>Draft genome sequence of Flaovobacterium columnare BGFS27 isolated from channel catfish in Alabama.</title>
        <authorList>
            <person name="Cai W."/>
            <person name="Arias C."/>
        </authorList>
    </citation>
    <scope>NUCLEOTIDE SEQUENCE [LARGE SCALE GENOMIC DNA]</scope>
    <source>
        <strain evidence="1">BGFS27</strain>
    </source>
</reference>
<dbReference type="RefSeq" id="WP_088419868.1">
    <property type="nucleotide sequence ID" value="NZ_RWGX02000008.1"/>
</dbReference>
<proteinExistence type="predicted"/>
<sequence length="74" mass="8009">MKKVNKGISLNAVRNANNKLVARSGSPVRFISDNSKNGAVSFSAVYYGKIYDLNISKANIKEAYAKSLAETIAK</sequence>
<organism evidence="1">
    <name type="scientific">Flavobacterium columnare</name>
    <dbReference type="NCBI Taxonomy" id="996"/>
    <lineage>
        <taxon>Bacteria</taxon>
        <taxon>Pseudomonadati</taxon>
        <taxon>Bacteroidota</taxon>
        <taxon>Flavobacteriia</taxon>
        <taxon>Flavobacteriales</taxon>
        <taxon>Flavobacteriaceae</taxon>
        <taxon>Flavobacterium</taxon>
    </lineage>
</organism>